<dbReference type="AlphaFoldDB" id="A0A644UA00"/>
<dbReference type="EMBL" id="VSSQ01000091">
    <property type="protein sequence ID" value="MPL75791.1"/>
    <property type="molecule type" value="Genomic_DNA"/>
</dbReference>
<accession>A0A644UA00</accession>
<protein>
    <recommendedName>
        <fullName evidence="1">DUF4296 domain-containing protein</fullName>
    </recommendedName>
</protein>
<organism evidence="2">
    <name type="scientific">bioreactor metagenome</name>
    <dbReference type="NCBI Taxonomy" id="1076179"/>
    <lineage>
        <taxon>unclassified sequences</taxon>
        <taxon>metagenomes</taxon>
        <taxon>ecological metagenomes</taxon>
    </lineage>
</organism>
<proteinExistence type="predicted"/>
<evidence type="ECO:0000259" key="1">
    <source>
        <dbReference type="Pfam" id="PF14129"/>
    </source>
</evidence>
<reference evidence="2" key="1">
    <citation type="submission" date="2019-08" db="EMBL/GenBank/DDBJ databases">
        <authorList>
            <person name="Kucharzyk K."/>
            <person name="Murdoch R.W."/>
            <person name="Higgins S."/>
            <person name="Loffler F."/>
        </authorList>
    </citation>
    <scope>NUCLEOTIDE SEQUENCE</scope>
</reference>
<feature type="domain" description="DUF4296" evidence="1">
    <location>
        <begin position="35"/>
        <end position="119"/>
    </location>
</feature>
<name>A0A644UA00_9ZZZZ</name>
<dbReference type="PROSITE" id="PS51257">
    <property type="entry name" value="PROKAR_LIPOPROTEIN"/>
    <property type="match status" value="1"/>
</dbReference>
<gene>
    <name evidence="2" type="ORF">SDC9_21622</name>
</gene>
<dbReference type="InterPro" id="IPR025381">
    <property type="entry name" value="DUF4296"/>
</dbReference>
<comment type="caution">
    <text evidence="2">The sequence shown here is derived from an EMBL/GenBank/DDBJ whole genome shotgun (WGS) entry which is preliminary data.</text>
</comment>
<sequence>MSKGWITGAGFFLLVSVFAISSCRGKAKIEGDEVLIPKQEMILLMSDIELAEAVLRYKQGKISRDSLNKLSAMTFDSVYAWHQVTPARFKANLAYYQKDLAGFEKMLDEVILLLTRAKDSVNNLPLPGGDTVQQSKIRVR</sequence>
<dbReference type="Pfam" id="PF14129">
    <property type="entry name" value="DUF4296"/>
    <property type="match status" value="1"/>
</dbReference>
<evidence type="ECO:0000313" key="2">
    <source>
        <dbReference type="EMBL" id="MPL75791.1"/>
    </source>
</evidence>